<dbReference type="eggNOG" id="COG1392">
    <property type="taxonomic scope" value="Bacteria"/>
</dbReference>
<dbReference type="OrthoDB" id="9797568at2"/>
<reference evidence="2 3" key="1">
    <citation type="journal article" date="2007" name="Proc. Natl. Acad. Sci. U.S.A.">
        <title>The genome of Syntrophus aciditrophicus: life at the thermodynamic limit of microbial growth.</title>
        <authorList>
            <person name="McInerney M.J."/>
            <person name="Rohlin L."/>
            <person name="Mouttaki H."/>
            <person name="Kim U."/>
            <person name="Krupp R.S."/>
            <person name="Rios-Hernandez L."/>
            <person name="Sieber J."/>
            <person name="Struchtemeyer C.G."/>
            <person name="Bhattacharyya A."/>
            <person name="Campbell J.W."/>
            <person name="Gunsalus R.P."/>
        </authorList>
    </citation>
    <scope>NUCLEOTIDE SEQUENCE [LARGE SCALE GENOMIC DNA]</scope>
    <source>
        <strain evidence="2 3">SB</strain>
    </source>
</reference>
<dbReference type="EMBL" id="CP000252">
    <property type="protein sequence ID" value="ABC76915.1"/>
    <property type="molecule type" value="Genomic_DNA"/>
</dbReference>
<dbReference type="AlphaFoldDB" id="Q2LS53"/>
<dbReference type="InParanoid" id="Q2LS53"/>
<comment type="similarity">
    <text evidence="1">Belongs to the UPF0111 family.</text>
</comment>
<dbReference type="Proteomes" id="UP000001933">
    <property type="component" value="Chromosome"/>
</dbReference>
<accession>Q2LS53</accession>
<name>Q2LS53_SYNAS</name>
<organism evidence="2 3">
    <name type="scientific">Syntrophus aciditrophicus (strain SB)</name>
    <dbReference type="NCBI Taxonomy" id="56780"/>
    <lineage>
        <taxon>Bacteria</taxon>
        <taxon>Pseudomonadati</taxon>
        <taxon>Thermodesulfobacteriota</taxon>
        <taxon>Syntrophia</taxon>
        <taxon>Syntrophales</taxon>
        <taxon>Syntrophaceae</taxon>
        <taxon>Syntrophus</taxon>
    </lineage>
</organism>
<dbReference type="Pfam" id="PF01865">
    <property type="entry name" value="PhoU_div"/>
    <property type="match status" value="1"/>
</dbReference>
<dbReference type="PANTHER" id="PTHR37298:SF1">
    <property type="entry name" value="UPF0111 PROTEIN YKAA"/>
    <property type="match status" value="1"/>
</dbReference>
<dbReference type="STRING" id="56780.SYN_00386"/>
<evidence type="ECO:0000313" key="3">
    <source>
        <dbReference type="Proteomes" id="UP000001933"/>
    </source>
</evidence>
<dbReference type="RefSeq" id="WP_011416947.1">
    <property type="nucleotide sequence ID" value="NC_007759.1"/>
</dbReference>
<protein>
    <submittedName>
        <fullName evidence="2">Phosphate transport regulator</fullName>
    </submittedName>
</protein>
<dbReference type="InterPro" id="IPR018445">
    <property type="entry name" value="Put_Phosphate_transp_reg"/>
</dbReference>
<gene>
    <name evidence="2" type="ORF">SYN_00386</name>
</gene>
<dbReference type="KEGG" id="sat:SYN_00386"/>
<dbReference type="Gene3D" id="1.20.58.220">
    <property type="entry name" value="Phosphate transport system protein phou homolog 2, domain 2"/>
    <property type="match status" value="1"/>
</dbReference>
<dbReference type="InterPro" id="IPR052912">
    <property type="entry name" value="UPF0111_domain"/>
</dbReference>
<dbReference type="HOGENOM" id="CLU_086031_0_1_7"/>
<evidence type="ECO:0000313" key="2">
    <source>
        <dbReference type="EMBL" id="ABC76915.1"/>
    </source>
</evidence>
<dbReference type="InterPro" id="IPR038078">
    <property type="entry name" value="PhoU-like_sf"/>
</dbReference>
<keyword evidence="3" id="KW-1185">Reference proteome</keyword>
<proteinExistence type="inferred from homology"/>
<dbReference type="PANTHER" id="PTHR37298">
    <property type="entry name" value="UPF0111 PROTEIN YKAA"/>
    <property type="match status" value="1"/>
</dbReference>
<sequence>MGFFPKEEQFFDLFEELAVKIGEGGLLFLDIVEHYEQAEPKIARLKEIEHEADVITHRTYERMHRTFLTPLDREDIYALVNRMDSILDITEACAVRMFLYRIKEPAPELIEQAFILNKAISRIKEVIHALRNMKDARTIIDACVDINTAENEGDKVLRRAMTRLFEHEKDMVELIKWKEIFERIEEAIDVCEDVSNIVEGIVLKNA</sequence>
<evidence type="ECO:0000256" key="1">
    <source>
        <dbReference type="ARBA" id="ARBA00008591"/>
    </source>
</evidence>